<gene>
    <name evidence="3" type="ORF">C8E83_3027</name>
</gene>
<evidence type="ECO:0000259" key="2">
    <source>
        <dbReference type="Pfam" id="PF12697"/>
    </source>
</evidence>
<dbReference type="OrthoDB" id="63962at2"/>
<feature type="domain" description="AB hydrolase-1" evidence="2">
    <location>
        <begin position="20"/>
        <end position="240"/>
    </location>
</feature>
<accession>A0A495IL55</accession>
<evidence type="ECO:0000256" key="1">
    <source>
        <dbReference type="ARBA" id="ARBA00022801"/>
    </source>
</evidence>
<dbReference type="AlphaFoldDB" id="A0A495IL55"/>
<evidence type="ECO:0000313" key="3">
    <source>
        <dbReference type="EMBL" id="RKR75865.1"/>
    </source>
</evidence>
<dbReference type="RefSeq" id="WP_147430194.1">
    <property type="nucleotide sequence ID" value="NZ_RBKS01000001.1"/>
</dbReference>
<keyword evidence="4" id="KW-1185">Reference proteome</keyword>
<dbReference type="SUPFAM" id="SSF53474">
    <property type="entry name" value="alpha/beta-Hydrolases"/>
    <property type="match status" value="1"/>
</dbReference>
<reference evidence="3 4" key="1">
    <citation type="submission" date="2018-10" db="EMBL/GenBank/DDBJ databases">
        <title>Sequencing the genomes of 1000 actinobacteria strains.</title>
        <authorList>
            <person name="Klenk H.-P."/>
        </authorList>
    </citation>
    <scope>NUCLEOTIDE SEQUENCE [LARGE SCALE GENOMIC DNA]</scope>
    <source>
        <strain evidence="3 4">DSM 17894</strain>
    </source>
</reference>
<dbReference type="InterPro" id="IPR000073">
    <property type="entry name" value="AB_hydrolase_1"/>
</dbReference>
<dbReference type="InterPro" id="IPR050266">
    <property type="entry name" value="AB_hydrolase_sf"/>
</dbReference>
<dbReference type="PANTHER" id="PTHR43798">
    <property type="entry name" value="MONOACYLGLYCEROL LIPASE"/>
    <property type="match status" value="1"/>
</dbReference>
<protein>
    <submittedName>
        <fullName evidence="3">Sigma-B regulation protein RsbQ</fullName>
    </submittedName>
</protein>
<dbReference type="InterPro" id="IPR029058">
    <property type="entry name" value="AB_hydrolase_fold"/>
</dbReference>
<keyword evidence="1" id="KW-0378">Hydrolase</keyword>
<dbReference type="PANTHER" id="PTHR43798:SF31">
    <property type="entry name" value="AB HYDROLASE SUPERFAMILY PROTEIN YCLE"/>
    <property type="match status" value="1"/>
</dbReference>
<dbReference type="GO" id="GO:0016020">
    <property type="term" value="C:membrane"/>
    <property type="evidence" value="ECO:0007669"/>
    <property type="project" value="TreeGrafter"/>
</dbReference>
<dbReference type="Gene3D" id="3.40.50.1820">
    <property type="entry name" value="alpha/beta hydrolase"/>
    <property type="match status" value="1"/>
</dbReference>
<comment type="caution">
    <text evidence="3">The sequence shown here is derived from an EMBL/GenBank/DDBJ whole genome shotgun (WGS) entry which is preliminary data.</text>
</comment>
<organism evidence="3 4">
    <name type="scientific">Frondihabitans australicus</name>
    <dbReference type="NCBI Taxonomy" id="386892"/>
    <lineage>
        <taxon>Bacteria</taxon>
        <taxon>Bacillati</taxon>
        <taxon>Actinomycetota</taxon>
        <taxon>Actinomycetes</taxon>
        <taxon>Micrococcales</taxon>
        <taxon>Microbacteriaceae</taxon>
        <taxon>Frondihabitans</taxon>
    </lineage>
</organism>
<name>A0A495IL55_9MICO</name>
<dbReference type="Proteomes" id="UP000280008">
    <property type="component" value="Unassembled WGS sequence"/>
</dbReference>
<proteinExistence type="predicted"/>
<evidence type="ECO:0000313" key="4">
    <source>
        <dbReference type="Proteomes" id="UP000280008"/>
    </source>
</evidence>
<dbReference type="EMBL" id="RBKS01000001">
    <property type="protein sequence ID" value="RKR75865.1"/>
    <property type="molecule type" value="Genomic_DNA"/>
</dbReference>
<dbReference type="GO" id="GO:0016787">
    <property type="term" value="F:hydrolase activity"/>
    <property type="evidence" value="ECO:0007669"/>
    <property type="project" value="UniProtKB-KW"/>
</dbReference>
<sequence length="250" mass="25461">MTSARRSSSASLPSSTHSAVVFVHGFAQTGQAWGPMIDVFGSANVRRVRPDMAGVGSQLDAAGPFTLERFADDLVDTIDAAGGPVSLIAHSMGAQVAELAATRRPSAVTSLVLLAPLPLGGLHASEEEAPVIDAEGLRATSLQVFSTLGALGRELATSARQIRADVLQQHCDAFAAGHSDGEQASAFTGPVLVIPGADDEIASPTFVATHIAPRFSRVAMAPIAGAGHHPHLEQPSATASAIASFATAGS</sequence>
<dbReference type="Pfam" id="PF12697">
    <property type="entry name" value="Abhydrolase_6"/>
    <property type="match status" value="1"/>
</dbReference>